<gene>
    <name evidence="2" type="ORF">BU23DRAFT_559707</name>
</gene>
<sequence length="94" mass="9686">MHGVADKVSASDATPHPAVSTSCSTIAASLHHNTCVRSCVCAPAPGCTLHTSGAQSRGMLEFSGRRLPPLTGEGGARLRAGADRELWSTWGRGT</sequence>
<protein>
    <submittedName>
        <fullName evidence="2">Uncharacterized protein</fullName>
    </submittedName>
</protein>
<dbReference type="Proteomes" id="UP000800036">
    <property type="component" value="Unassembled WGS sequence"/>
</dbReference>
<organism evidence="2 3">
    <name type="scientific">Bimuria novae-zelandiae CBS 107.79</name>
    <dbReference type="NCBI Taxonomy" id="1447943"/>
    <lineage>
        <taxon>Eukaryota</taxon>
        <taxon>Fungi</taxon>
        <taxon>Dikarya</taxon>
        <taxon>Ascomycota</taxon>
        <taxon>Pezizomycotina</taxon>
        <taxon>Dothideomycetes</taxon>
        <taxon>Pleosporomycetidae</taxon>
        <taxon>Pleosporales</taxon>
        <taxon>Massarineae</taxon>
        <taxon>Didymosphaeriaceae</taxon>
        <taxon>Bimuria</taxon>
    </lineage>
</organism>
<keyword evidence="3" id="KW-1185">Reference proteome</keyword>
<proteinExistence type="predicted"/>
<dbReference type="EMBL" id="ML976738">
    <property type="protein sequence ID" value="KAF1967037.1"/>
    <property type="molecule type" value="Genomic_DNA"/>
</dbReference>
<evidence type="ECO:0000256" key="1">
    <source>
        <dbReference type="SAM" id="MobiDB-lite"/>
    </source>
</evidence>
<name>A0A6A5V147_9PLEO</name>
<evidence type="ECO:0000313" key="3">
    <source>
        <dbReference type="Proteomes" id="UP000800036"/>
    </source>
</evidence>
<feature type="region of interest" description="Disordered" evidence="1">
    <location>
        <begin position="1"/>
        <end position="20"/>
    </location>
</feature>
<evidence type="ECO:0000313" key="2">
    <source>
        <dbReference type="EMBL" id="KAF1967037.1"/>
    </source>
</evidence>
<dbReference type="AlphaFoldDB" id="A0A6A5V147"/>
<reference evidence="2" key="1">
    <citation type="journal article" date="2020" name="Stud. Mycol.">
        <title>101 Dothideomycetes genomes: a test case for predicting lifestyles and emergence of pathogens.</title>
        <authorList>
            <person name="Haridas S."/>
            <person name="Albert R."/>
            <person name="Binder M."/>
            <person name="Bloem J."/>
            <person name="Labutti K."/>
            <person name="Salamov A."/>
            <person name="Andreopoulos B."/>
            <person name="Baker S."/>
            <person name="Barry K."/>
            <person name="Bills G."/>
            <person name="Bluhm B."/>
            <person name="Cannon C."/>
            <person name="Castanera R."/>
            <person name="Culley D."/>
            <person name="Daum C."/>
            <person name="Ezra D."/>
            <person name="Gonzalez J."/>
            <person name="Henrissat B."/>
            <person name="Kuo A."/>
            <person name="Liang C."/>
            <person name="Lipzen A."/>
            <person name="Lutzoni F."/>
            <person name="Magnuson J."/>
            <person name="Mondo S."/>
            <person name="Nolan M."/>
            <person name="Ohm R."/>
            <person name="Pangilinan J."/>
            <person name="Park H.-J."/>
            <person name="Ramirez L."/>
            <person name="Alfaro M."/>
            <person name="Sun H."/>
            <person name="Tritt A."/>
            <person name="Yoshinaga Y."/>
            <person name="Zwiers L.-H."/>
            <person name="Turgeon B."/>
            <person name="Goodwin S."/>
            <person name="Spatafora J."/>
            <person name="Crous P."/>
            <person name="Grigoriev I."/>
        </authorList>
    </citation>
    <scope>NUCLEOTIDE SEQUENCE</scope>
    <source>
        <strain evidence="2">CBS 107.79</strain>
    </source>
</reference>
<accession>A0A6A5V147</accession>
<dbReference type="PROSITE" id="PS51257">
    <property type="entry name" value="PROKAR_LIPOPROTEIN"/>
    <property type="match status" value="1"/>
</dbReference>